<organism evidence="1">
    <name type="scientific">bioreactor metagenome</name>
    <dbReference type="NCBI Taxonomy" id="1076179"/>
    <lineage>
        <taxon>unclassified sequences</taxon>
        <taxon>metagenomes</taxon>
        <taxon>ecological metagenomes</taxon>
    </lineage>
</organism>
<dbReference type="EMBL" id="VSSQ01002480">
    <property type="protein sequence ID" value="MPM15662.1"/>
    <property type="molecule type" value="Genomic_DNA"/>
</dbReference>
<protein>
    <recommendedName>
        <fullName evidence="2">DUF4914 domain-containing protein</fullName>
    </recommendedName>
</protein>
<dbReference type="InterPro" id="IPR032583">
    <property type="entry name" value="DUF4914"/>
</dbReference>
<accession>A0A644XHG8</accession>
<proteinExistence type="predicted"/>
<gene>
    <name evidence="1" type="ORF">SDC9_62033</name>
</gene>
<reference evidence="1" key="1">
    <citation type="submission" date="2019-08" db="EMBL/GenBank/DDBJ databases">
        <authorList>
            <person name="Kucharzyk K."/>
            <person name="Murdoch R.W."/>
            <person name="Higgins S."/>
            <person name="Loffler F."/>
        </authorList>
    </citation>
    <scope>NUCLEOTIDE SEQUENCE</scope>
</reference>
<evidence type="ECO:0008006" key="2">
    <source>
        <dbReference type="Google" id="ProtNLM"/>
    </source>
</evidence>
<sequence>MNNFISNLEKKGIKLPAEAVEVLNNCKSFTVFNSVEELAVAALGGEGNNTFEVTYDIPGKGLYTEAIVHRVSNGVSANYTDPYMRRRDPDTMAIADNEPTDKELFKTKFGYEFNNLKKETFDWLKSQDLAVFFYFAGREGIGVSGIAIAPANAGFFAMGLAMLQIIMPVSELPENMELDSIIYVAPTFRHTHFNGKQIVVHNRENNRHEIFSYNLYPGPSAKKGLYGALLTKGEKEGWITAHCSTVQAVSPYDNTTTFMHEGASGGGKSEMLQHILREPNGQVLIGENPLTGERRLINLPLFSSFNPVTDDMALCHPSIQKANGKLTVLDAENAWFIRVDSVKEYGDDPFLEKITIKPPKPLLFLNLQSNPDGTVLIWNHTEDEPGKPCPNPRVILPREIVPNVIGTPVSVDVRSFGVRTPPSSAEKPNYGIVGLFHILPPALAWLWRLVSPRGHANPSIVGGSGMGSEGVGSYWPFATGKMVEHANILLQQILDTPATRYTLVPNQYIGVWKVGFKPQLLMREYLTRRGNAKLRKDQYQTARCPLLGYELNYLTIEGAKIPSRFLQVHKQTEMGNEGYDQGANLLYDFFRKELQQYLVPELNPLGREIIEACLNGASVEDYNAFIPME</sequence>
<dbReference type="SUPFAM" id="SSF53795">
    <property type="entry name" value="PEP carboxykinase-like"/>
    <property type="match status" value="1"/>
</dbReference>
<name>A0A644XHG8_9ZZZZ</name>
<dbReference type="AlphaFoldDB" id="A0A644XHG8"/>
<dbReference type="Pfam" id="PF16260">
    <property type="entry name" value="DUF4914"/>
    <property type="match status" value="1"/>
</dbReference>
<comment type="caution">
    <text evidence="1">The sequence shown here is derived from an EMBL/GenBank/DDBJ whole genome shotgun (WGS) entry which is preliminary data.</text>
</comment>
<evidence type="ECO:0000313" key="1">
    <source>
        <dbReference type="EMBL" id="MPM15662.1"/>
    </source>
</evidence>